<dbReference type="Gene3D" id="4.10.240.10">
    <property type="entry name" value="Zn(2)-C6 fungal-type DNA-binding domain"/>
    <property type="match status" value="1"/>
</dbReference>
<evidence type="ECO:0000256" key="1">
    <source>
        <dbReference type="ARBA" id="ARBA00023015"/>
    </source>
</evidence>
<keyword evidence="3" id="KW-0804">Transcription</keyword>
<dbReference type="GO" id="GO:0008270">
    <property type="term" value="F:zinc ion binding"/>
    <property type="evidence" value="ECO:0007669"/>
    <property type="project" value="InterPro"/>
</dbReference>
<keyword evidence="7" id="KW-1185">Reference proteome</keyword>
<evidence type="ECO:0000256" key="4">
    <source>
        <dbReference type="ARBA" id="ARBA00023242"/>
    </source>
</evidence>
<dbReference type="PANTHER" id="PTHR47784:SF5">
    <property type="entry name" value="STEROL UPTAKE CONTROL PROTEIN 2"/>
    <property type="match status" value="1"/>
</dbReference>
<dbReference type="OrthoDB" id="416217at2759"/>
<dbReference type="InterPro" id="IPR021858">
    <property type="entry name" value="Fun_TF"/>
</dbReference>
<dbReference type="Pfam" id="PF00172">
    <property type="entry name" value="Zn_clus"/>
    <property type="match status" value="1"/>
</dbReference>
<evidence type="ECO:0000256" key="3">
    <source>
        <dbReference type="ARBA" id="ARBA00023163"/>
    </source>
</evidence>
<dbReference type="Proteomes" id="UP000184188">
    <property type="component" value="Unassembled WGS sequence"/>
</dbReference>
<dbReference type="RefSeq" id="XP_022581482.1">
    <property type="nucleotide sequence ID" value="XM_022722862.1"/>
</dbReference>
<dbReference type="InterPro" id="IPR036864">
    <property type="entry name" value="Zn2-C6_fun-type_DNA-bd_sf"/>
</dbReference>
<dbReference type="STRING" id="1073090.A0A1L9SIB9"/>
<evidence type="ECO:0000313" key="7">
    <source>
        <dbReference type="Proteomes" id="UP000184188"/>
    </source>
</evidence>
<accession>A0A1L9SIB9</accession>
<dbReference type="SMART" id="SM00066">
    <property type="entry name" value="GAL4"/>
    <property type="match status" value="1"/>
</dbReference>
<keyword evidence="1" id="KW-0805">Transcription regulation</keyword>
<dbReference type="InterPro" id="IPR053157">
    <property type="entry name" value="Sterol_Uptake_Regulator"/>
</dbReference>
<evidence type="ECO:0000259" key="5">
    <source>
        <dbReference type="PROSITE" id="PS50048"/>
    </source>
</evidence>
<dbReference type="EMBL" id="KV878341">
    <property type="protein sequence ID" value="OJJ46972.1"/>
    <property type="molecule type" value="Genomic_DNA"/>
</dbReference>
<dbReference type="Pfam" id="PF11951">
    <property type="entry name" value="Fungal_trans_2"/>
    <property type="match status" value="1"/>
</dbReference>
<name>A0A1L9SIB9_9EURO</name>
<dbReference type="PROSITE" id="PS00463">
    <property type="entry name" value="ZN2_CY6_FUNGAL_1"/>
    <property type="match status" value="1"/>
</dbReference>
<reference evidence="7" key="1">
    <citation type="journal article" date="2017" name="Genome Biol.">
        <title>Comparative genomics reveals high biological diversity and specific adaptations in the industrially and medically important fungal genus Aspergillus.</title>
        <authorList>
            <person name="de Vries R.P."/>
            <person name="Riley R."/>
            <person name="Wiebenga A."/>
            <person name="Aguilar-Osorio G."/>
            <person name="Amillis S."/>
            <person name="Uchima C.A."/>
            <person name="Anderluh G."/>
            <person name="Asadollahi M."/>
            <person name="Askin M."/>
            <person name="Barry K."/>
            <person name="Battaglia E."/>
            <person name="Bayram O."/>
            <person name="Benocci T."/>
            <person name="Braus-Stromeyer S.A."/>
            <person name="Caldana C."/>
            <person name="Canovas D."/>
            <person name="Cerqueira G.C."/>
            <person name="Chen F."/>
            <person name="Chen W."/>
            <person name="Choi C."/>
            <person name="Clum A."/>
            <person name="Dos Santos R.A."/>
            <person name="Damasio A.R."/>
            <person name="Diallinas G."/>
            <person name="Emri T."/>
            <person name="Fekete E."/>
            <person name="Flipphi M."/>
            <person name="Freyberg S."/>
            <person name="Gallo A."/>
            <person name="Gournas C."/>
            <person name="Habgood R."/>
            <person name="Hainaut M."/>
            <person name="Harispe M.L."/>
            <person name="Henrissat B."/>
            <person name="Hilden K.S."/>
            <person name="Hope R."/>
            <person name="Hossain A."/>
            <person name="Karabika E."/>
            <person name="Karaffa L."/>
            <person name="Karanyi Z."/>
            <person name="Krasevec N."/>
            <person name="Kuo A."/>
            <person name="Kusch H."/>
            <person name="LaButti K."/>
            <person name="Lagendijk E.L."/>
            <person name="Lapidus A."/>
            <person name="Levasseur A."/>
            <person name="Lindquist E."/>
            <person name="Lipzen A."/>
            <person name="Logrieco A.F."/>
            <person name="MacCabe A."/>
            <person name="Maekelae M.R."/>
            <person name="Malavazi I."/>
            <person name="Melin P."/>
            <person name="Meyer V."/>
            <person name="Mielnichuk N."/>
            <person name="Miskei M."/>
            <person name="Molnar A.P."/>
            <person name="Mule G."/>
            <person name="Ngan C.Y."/>
            <person name="Orejas M."/>
            <person name="Orosz E."/>
            <person name="Ouedraogo J.P."/>
            <person name="Overkamp K.M."/>
            <person name="Park H.-S."/>
            <person name="Perrone G."/>
            <person name="Piumi F."/>
            <person name="Punt P.J."/>
            <person name="Ram A.F."/>
            <person name="Ramon A."/>
            <person name="Rauscher S."/>
            <person name="Record E."/>
            <person name="Riano-Pachon D.M."/>
            <person name="Robert V."/>
            <person name="Roehrig J."/>
            <person name="Ruller R."/>
            <person name="Salamov A."/>
            <person name="Salih N.S."/>
            <person name="Samson R.A."/>
            <person name="Sandor E."/>
            <person name="Sanguinetti M."/>
            <person name="Schuetze T."/>
            <person name="Sepcic K."/>
            <person name="Shelest E."/>
            <person name="Sherlock G."/>
            <person name="Sophianopoulou V."/>
            <person name="Squina F.M."/>
            <person name="Sun H."/>
            <person name="Susca A."/>
            <person name="Todd R.B."/>
            <person name="Tsang A."/>
            <person name="Unkles S.E."/>
            <person name="van de Wiele N."/>
            <person name="van Rossen-Uffink D."/>
            <person name="Oliveira J.V."/>
            <person name="Vesth T.C."/>
            <person name="Visser J."/>
            <person name="Yu J.-H."/>
            <person name="Zhou M."/>
            <person name="Andersen M.R."/>
            <person name="Archer D.B."/>
            <person name="Baker S.E."/>
            <person name="Benoit I."/>
            <person name="Brakhage A.A."/>
            <person name="Braus G.H."/>
            <person name="Fischer R."/>
            <person name="Frisvad J.C."/>
            <person name="Goldman G.H."/>
            <person name="Houbraken J."/>
            <person name="Oakley B."/>
            <person name="Pocsi I."/>
            <person name="Scazzocchio C."/>
            <person name="Seiboth B."/>
            <person name="vanKuyk P.A."/>
            <person name="Wortman J."/>
            <person name="Dyer P.S."/>
            <person name="Grigoriev I.V."/>
        </authorList>
    </citation>
    <scope>NUCLEOTIDE SEQUENCE [LARGE SCALE GENOMIC DNA]</scope>
    <source>
        <strain evidence="7">CBS 506.65</strain>
    </source>
</reference>
<keyword evidence="4" id="KW-0539">Nucleus</keyword>
<organism evidence="6 7">
    <name type="scientific">Penicilliopsis zonata CBS 506.65</name>
    <dbReference type="NCBI Taxonomy" id="1073090"/>
    <lineage>
        <taxon>Eukaryota</taxon>
        <taxon>Fungi</taxon>
        <taxon>Dikarya</taxon>
        <taxon>Ascomycota</taxon>
        <taxon>Pezizomycotina</taxon>
        <taxon>Eurotiomycetes</taxon>
        <taxon>Eurotiomycetidae</taxon>
        <taxon>Eurotiales</taxon>
        <taxon>Aspergillaceae</taxon>
        <taxon>Penicilliopsis</taxon>
    </lineage>
</organism>
<dbReference type="GeneID" id="34609327"/>
<protein>
    <recommendedName>
        <fullName evidence="5">Zn(2)-C6 fungal-type domain-containing protein</fullName>
    </recommendedName>
</protein>
<dbReference type="CDD" id="cd00067">
    <property type="entry name" value="GAL4"/>
    <property type="match status" value="1"/>
</dbReference>
<dbReference type="GO" id="GO:0001228">
    <property type="term" value="F:DNA-binding transcription activator activity, RNA polymerase II-specific"/>
    <property type="evidence" value="ECO:0007669"/>
    <property type="project" value="TreeGrafter"/>
</dbReference>
<feature type="domain" description="Zn(2)-C6 fungal-type" evidence="5">
    <location>
        <begin position="58"/>
        <end position="88"/>
    </location>
</feature>
<dbReference type="SUPFAM" id="SSF57701">
    <property type="entry name" value="Zn2/Cys6 DNA-binding domain"/>
    <property type="match status" value="1"/>
</dbReference>
<keyword evidence="2" id="KW-0238">DNA-binding</keyword>
<evidence type="ECO:0000313" key="6">
    <source>
        <dbReference type="EMBL" id="OJJ46972.1"/>
    </source>
</evidence>
<dbReference type="PROSITE" id="PS50048">
    <property type="entry name" value="ZN2_CY6_FUNGAL_2"/>
    <property type="match status" value="1"/>
</dbReference>
<proteinExistence type="predicted"/>
<dbReference type="VEuPathDB" id="FungiDB:ASPZODRAFT_131888"/>
<sequence length="453" mass="51322">MPTRPPSNANRSTPVLSTPFGFSNLIFAAEDDSVLREITEQELLLSRRKRPHQKSRNGCLCCKHRRVKCDETFPSCSNCVKRGDKCKWPSHPQQRVRVRSKSPPGVASIGRNLPGCAFPSVNLLHMKLFHHFGSTTCKTLVFKEVWEGGLRLSFENEHLMHSILFVAARHLSLLSPNETAYSTAALSHLSQASRLYREALSKPFTESNVDAILCTAVLLYYDAWTNMDFMPADADADSPAPFPDLSKDHLFTFSGGMLQIFMKAVPLLTYNQSPFIKGIIHSPSRSIQEVLSTSHVNLTKYQTFLAEWYDRPVERRALELPKLSLSEISDDGAWVSPPQDYQNTDDPQQAHMWVICRLSVLLVLLEHVCGDSGFSLIDHPDLLENLSRLIFTFPIFCHAPYIRRLGEINSGSLLLMYHFYRAARMLLAPYKQCWWATNRATVLEKVLEKALLG</sequence>
<evidence type="ECO:0000256" key="2">
    <source>
        <dbReference type="ARBA" id="ARBA00023125"/>
    </source>
</evidence>
<dbReference type="PANTHER" id="PTHR47784">
    <property type="entry name" value="STEROL UPTAKE CONTROL PROTEIN 2"/>
    <property type="match status" value="1"/>
</dbReference>
<dbReference type="InterPro" id="IPR001138">
    <property type="entry name" value="Zn2Cys6_DnaBD"/>
</dbReference>
<dbReference type="GO" id="GO:0003677">
    <property type="term" value="F:DNA binding"/>
    <property type="evidence" value="ECO:0007669"/>
    <property type="project" value="UniProtKB-KW"/>
</dbReference>
<gene>
    <name evidence="6" type="ORF">ASPZODRAFT_131888</name>
</gene>
<dbReference type="AlphaFoldDB" id="A0A1L9SIB9"/>